<evidence type="ECO:0000256" key="4">
    <source>
        <dbReference type="ARBA" id="ARBA00023136"/>
    </source>
</evidence>
<comment type="subcellular location">
    <subcellularLocation>
        <location evidence="1">Membrane</location>
    </subcellularLocation>
</comment>
<dbReference type="FunCoup" id="S8DSX0">
    <property type="interactions" value="148"/>
</dbReference>
<dbReference type="InterPro" id="IPR050307">
    <property type="entry name" value="Sterol_Desaturase_Related"/>
</dbReference>
<keyword evidence="8" id="KW-1185">Reference proteome</keyword>
<proteinExistence type="predicted"/>
<dbReference type="AlphaFoldDB" id="S8DSX0"/>
<sequence length="329" mass="38789">MNSTAAVYTSAEVLYANTDFSKLNWLETQWAAWYIWLGNPVLATGLMSFLLHEFVYFGRCVPWIIIDSMPYFRKWKLQPNKIPTGQEQWECTKQVLYSHFTIELPMIWFFHPMAEMFGMSTWQVPFPSWQVMALQIALFFVFEDIFHFFAHQALHWGPLYKHIHKIHHKYSAPFGLAAEYAHPAEVMILGTGTIAGPLLYCAFRGDLHIFTMYVWITLRLFQAVDAHSGYDFPWSLQHWLPFWSGAEHHDFHHMAFVNNFSTSFRWCDRLFGTDRKYLEYRAHLKEMKRRGMTKEEFAAQERKMMAEVEAEGVKAEAIAEAKKWGKKVD</sequence>
<dbReference type="InterPro" id="IPR006694">
    <property type="entry name" value="Fatty_acid_hydroxylase"/>
</dbReference>
<evidence type="ECO:0000259" key="6">
    <source>
        <dbReference type="Pfam" id="PF04116"/>
    </source>
</evidence>
<dbReference type="EMBL" id="KE504190">
    <property type="protein sequence ID" value="EPS96341.1"/>
    <property type="molecule type" value="Genomic_DNA"/>
</dbReference>
<evidence type="ECO:0000313" key="7">
    <source>
        <dbReference type="EMBL" id="EPS96341.1"/>
    </source>
</evidence>
<keyword evidence="3 5" id="KW-1133">Transmembrane helix</keyword>
<evidence type="ECO:0000256" key="2">
    <source>
        <dbReference type="ARBA" id="ARBA00022692"/>
    </source>
</evidence>
<organism evidence="7 8">
    <name type="scientific">Fomitopsis schrenkii</name>
    <name type="common">Brown rot fungus</name>
    <dbReference type="NCBI Taxonomy" id="2126942"/>
    <lineage>
        <taxon>Eukaryota</taxon>
        <taxon>Fungi</taxon>
        <taxon>Dikarya</taxon>
        <taxon>Basidiomycota</taxon>
        <taxon>Agaricomycotina</taxon>
        <taxon>Agaricomycetes</taxon>
        <taxon>Polyporales</taxon>
        <taxon>Fomitopsis</taxon>
    </lineage>
</organism>
<dbReference type="eggNOG" id="KOG0873">
    <property type="taxonomic scope" value="Eukaryota"/>
</dbReference>
<dbReference type="Proteomes" id="UP000015241">
    <property type="component" value="Unassembled WGS sequence"/>
</dbReference>
<dbReference type="GO" id="GO:0016020">
    <property type="term" value="C:membrane"/>
    <property type="evidence" value="ECO:0007669"/>
    <property type="project" value="UniProtKB-SubCell"/>
</dbReference>
<evidence type="ECO:0000256" key="5">
    <source>
        <dbReference type="SAM" id="Phobius"/>
    </source>
</evidence>
<accession>S8DSX0</accession>
<evidence type="ECO:0000256" key="3">
    <source>
        <dbReference type="ARBA" id="ARBA00022989"/>
    </source>
</evidence>
<evidence type="ECO:0000313" key="8">
    <source>
        <dbReference type="Proteomes" id="UP000015241"/>
    </source>
</evidence>
<dbReference type="HOGENOM" id="CLU_047036_5_0_1"/>
<dbReference type="GO" id="GO:0016491">
    <property type="term" value="F:oxidoreductase activity"/>
    <property type="evidence" value="ECO:0007669"/>
    <property type="project" value="InterPro"/>
</dbReference>
<keyword evidence="2 5" id="KW-0812">Transmembrane</keyword>
<keyword evidence="4 5" id="KW-0472">Membrane</keyword>
<dbReference type="InParanoid" id="S8DSX0"/>
<dbReference type="GO" id="GO:0008610">
    <property type="term" value="P:lipid biosynthetic process"/>
    <property type="evidence" value="ECO:0007669"/>
    <property type="project" value="InterPro"/>
</dbReference>
<dbReference type="Pfam" id="PF04116">
    <property type="entry name" value="FA_hydroxylase"/>
    <property type="match status" value="1"/>
</dbReference>
<feature type="domain" description="Fatty acid hydroxylase" evidence="6">
    <location>
        <begin position="137"/>
        <end position="273"/>
    </location>
</feature>
<feature type="transmembrane region" description="Helical" evidence="5">
    <location>
        <begin position="31"/>
        <end position="51"/>
    </location>
</feature>
<dbReference type="PANTHER" id="PTHR11863">
    <property type="entry name" value="STEROL DESATURASE"/>
    <property type="match status" value="1"/>
</dbReference>
<gene>
    <name evidence="7" type="ORF">FOMPIDRAFT_1025428</name>
</gene>
<dbReference type="OrthoDB" id="1658724at2759"/>
<name>S8DSX0_FOMSC</name>
<dbReference type="STRING" id="743788.S8DSX0"/>
<dbReference type="GO" id="GO:0005506">
    <property type="term" value="F:iron ion binding"/>
    <property type="evidence" value="ECO:0007669"/>
    <property type="project" value="InterPro"/>
</dbReference>
<evidence type="ECO:0000256" key="1">
    <source>
        <dbReference type="ARBA" id="ARBA00004370"/>
    </source>
</evidence>
<reference evidence="7 8" key="1">
    <citation type="journal article" date="2012" name="Science">
        <title>The Paleozoic origin of enzymatic lignin decomposition reconstructed from 31 fungal genomes.</title>
        <authorList>
            <person name="Floudas D."/>
            <person name="Binder M."/>
            <person name="Riley R."/>
            <person name="Barry K."/>
            <person name="Blanchette R.A."/>
            <person name="Henrissat B."/>
            <person name="Martinez A.T."/>
            <person name="Otillar R."/>
            <person name="Spatafora J.W."/>
            <person name="Yadav J.S."/>
            <person name="Aerts A."/>
            <person name="Benoit I."/>
            <person name="Boyd A."/>
            <person name="Carlson A."/>
            <person name="Copeland A."/>
            <person name="Coutinho P.M."/>
            <person name="de Vries R.P."/>
            <person name="Ferreira P."/>
            <person name="Findley K."/>
            <person name="Foster B."/>
            <person name="Gaskell J."/>
            <person name="Glotzer D."/>
            <person name="Gorecki P."/>
            <person name="Heitman J."/>
            <person name="Hesse C."/>
            <person name="Hori C."/>
            <person name="Igarashi K."/>
            <person name="Jurgens J.A."/>
            <person name="Kallen N."/>
            <person name="Kersten P."/>
            <person name="Kohler A."/>
            <person name="Kuees U."/>
            <person name="Kumar T.K.A."/>
            <person name="Kuo A."/>
            <person name="LaButti K."/>
            <person name="Larrondo L.F."/>
            <person name="Lindquist E."/>
            <person name="Ling A."/>
            <person name="Lombard V."/>
            <person name="Lucas S."/>
            <person name="Lundell T."/>
            <person name="Martin R."/>
            <person name="McLaughlin D.J."/>
            <person name="Morgenstern I."/>
            <person name="Morin E."/>
            <person name="Murat C."/>
            <person name="Nagy L.G."/>
            <person name="Nolan M."/>
            <person name="Ohm R.A."/>
            <person name="Patyshakuliyeva A."/>
            <person name="Rokas A."/>
            <person name="Ruiz-Duenas F.J."/>
            <person name="Sabat G."/>
            <person name="Salamov A."/>
            <person name="Samejima M."/>
            <person name="Schmutz J."/>
            <person name="Slot J.C."/>
            <person name="St John F."/>
            <person name="Stenlid J."/>
            <person name="Sun H."/>
            <person name="Sun S."/>
            <person name="Syed K."/>
            <person name="Tsang A."/>
            <person name="Wiebenga A."/>
            <person name="Young D."/>
            <person name="Pisabarro A."/>
            <person name="Eastwood D.C."/>
            <person name="Martin F."/>
            <person name="Cullen D."/>
            <person name="Grigoriev I.V."/>
            <person name="Hibbett D.S."/>
        </authorList>
    </citation>
    <scope>NUCLEOTIDE SEQUENCE</scope>
    <source>
        <strain evidence="8">FP-58527</strain>
    </source>
</reference>
<protein>
    <recommendedName>
        <fullName evidence="6">Fatty acid hydroxylase domain-containing protein</fullName>
    </recommendedName>
</protein>